<feature type="region of interest" description="Disordered" evidence="6">
    <location>
        <begin position="1"/>
        <end position="28"/>
    </location>
</feature>
<evidence type="ECO:0000256" key="3">
    <source>
        <dbReference type="ARBA" id="ARBA00022763"/>
    </source>
</evidence>
<dbReference type="SMART" id="SM01340">
    <property type="entry name" value="DNA_mis_repair"/>
    <property type="match status" value="1"/>
</dbReference>
<dbReference type="SUPFAM" id="SSF55874">
    <property type="entry name" value="ATPase domain of HSP90 chaperone/DNA topoisomerase II/histidine kinase"/>
    <property type="match status" value="1"/>
</dbReference>
<dbReference type="NCBIfam" id="TIGR00585">
    <property type="entry name" value="mutl"/>
    <property type="match status" value="1"/>
</dbReference>
<feature type="region of interest" description="Disordered" evidence="6">
    <location>
        <begin position="154"/>
        <end position="174"/>
    </location>
</feature>
<feature type="domain" description="DNA mismatch repair protein S5" evidence="7">
    <location>
        <begin position="242"/>
        <end position="361"/>
    </location>
</feature>
<feature type="region of interest" description="Disordered" evidence="6">
    <location>
        <begin position="425"/>
        <end position="450"/>
    </location>
</feature>
<dbReference type="GO" id="GO:0006298">
    <property type="term" value="P:mismatch repair"/>
    <property type="evidence" value="ECO:0007669"/>
    <property type="project" value="InterPro"/>
</dbReference>
<organism evidence="8 9">
    <name type="scientific">Xylaria flabelliformis</name>
    <dbReference type="NCBI Taxonomy" id="2512241"/>
    <lineage>
        <taxon>Eukaryota</taxon>
        <taxon>Fungi</taxon>
        <taxon>Dikarya</taxon>
        <taxon>Ascomycota</taxon>
        <taxon>Pezizomycotina</taxon>
        <taxon>Sordariomycetes</taxon>
        <taxon>Xylariomycetidae</taxon>
        <taxon>Xylariales</taxon>
        <taxon>Xylariaceae</taxon>
        <taxon>Xylaria</taxon>
    </lineage>
</organism>
<dbReference type="Pfam" id="PF13589">
    <property type="entry name" value="HATPase_c_3"/>
    <property type="match status" value="1"/>
</dbReference>
<protein>
    <recommendedName>
        <fullName evidence="7">DNA mismatch repair protein S5 domain-containing protein</fullName>
    </recommendedName>
</protein>
<proteinExistence type="inferred from homology"/>
<feature type="region of interest" description="Disordered" evidence="6">
    <location>
        <begin position="374"/>
        <end position="406"/>
    </location>
</feature>
<dbReference type="InterPro" id="IPR014721">
    <property type="entry name" value="Ribsml_uS5_D2-typ_fold_subgr"/>
</dbReference>
<feature type="compositionally biased region" description="Basic and acidic residues" evidence="6">
    <location>
        <begin position="1"/>
        <end position="18"/>
    </location>
</feature>
<dbReference type="Gene3D" id="3.30.565.10">
    <property type="entry name" value="Histidine kinase-like ATPase, C-terminal domain"/>
    <property type="match status" value="1"/>
</dbReference>
<dbReference type="OrthoDB" id="10263226at2759"/>
<keyword evidence="9" id="KW-1185">Reference proteome</keyword>
<keyword evidence="3" id="KW-0227">DNA damage</keyword>
<comment type="caution">
    <text evidence="8">The sequence shown here is derived from an EMBL/GenBank/DDBJ whole genome shotgun (WGS) entry which is preliminary data.</text>
</comment>
<dbReference type="GO" id="GO:0005524">
    <property type="term" value="F:ATP binding"/>
    <property type="evidence" value="ECO:0007669"/>
    <property type="project" value="InterPro"/>
</dbReference>
<evidence type="ECO:0000313" key="9">
    <source>
        <dbReference type="Proteomes" id="UP000319160"/>
    </source>
</evidence>
<dbReference type="FunFam" id="3.30.565.10:FF:000033">
    <property type="entry name" value="DNA mismatch repair protein Mlh1"/>
    <property type="match status" value="1"/>
</dbReference>
<feature type="compositionally biased region" description="Polar residues" evidence="6">
    <location>
        <begin position="374"/>
        <end position="386"/>
    </location>
</feature>
<sequence>MADHMEIDEPRGTKRKDPPSSGEEANAPRRIQASRYIIAAGEIIVAPVHALKELIENAVDAGATSLEVLVKDGGLKLLQITDNGHGIDKEDLPILCERFTTSKLKKFEDLSSICTYGFRGEALASISHIAHLTVTTKTKDSNCAWRALYDGGKLSPAKPGQSPDPRPTAGRGGTQISVEDLFYNVPTRRKAFRSTSDEYNKIIDMVGRYSIHCAGVAFSCKKHGDSGTSISVQSQASTLDRIRQIHGGNVADELIQFSASDDRWGFKATGWATNANYHIKKTTLLLFINNRSVESSNIKKAVEQTYSTFLPKSGHPFLYLSLEIDPQRVDVNVHPTKREVNFLNEDEIIQCVCETIREKLAAVDTSRTFMTQTLLPGTILPSGTSQDTDESSAKTPATSRRTPTTRAYENNLVRTDSSLRKITSMFPTASKPSGSTAAAESSAANASVEPAYEASDRESVFCRLTSVRDLRAIVRDDMHHELTEIIANHTFVGIVDEKRRLAAIQGGVKLFLVDYGRACFEYFYQVGLTDFGNFGVIKFQPALDLREVLNIAAEQEKRADEESTGAADDDFDVAEVVERVAEQLIERREMLLEYFSLEVSPTGELLSIPLLIKGYTPSMAKLPQFLLRLGPYVNWTDEKLCFESFLRELATFYVPEQLPPLPGNDQAEEDVPDEIKARRAHVRRAVEHVFFPAFKARLVATKSFMKGGVLELANLKDCVFIYLPRVVNESYQSRECEDVIRCCHIPESPGPMISTMLPISSEVRKKKSRLWIGADILLPMLCRMNAPDGGMNNCRFLPKANVAKMEKRDLGIKMVLLMLWSRLLCAAMLLLLVLRPAFDDDDVPKYEKIGDKIDRHDEEERNETRRDEIDSRGDHG</sequence>
<reference evidence="9" key="1">
    <citation type="submission" date="2019-06" db="EMBL/GenBank/DDBJ databases">
        <title>Draft genome sequence of the griseofulvin-producing fungus Xylaria cubensis strain G536.</title>
        <authorList>
            <person name="Mead M.E."/>
            <person name="Raja H.A."/>
            <person name="Steenwyk J.L."/>
            <person name="Knowles S.L."/>
            <person name="Oberlies N.H."/>
            <person name="Rokas A."/>
        </authorList>
    </citation>
    <scope>NUCLEOTIDE SEQUENCE [LARGE SCALE GENOMIC DNA]</scope>
    <source>
        <strain evidence="9">G536</strain>
    </source>
</reference>
<evidence type="ECO:0000256" key="6">
    <source>
        <dbReference type="SAM" id="MobiDB-lite"/>
    </source>
</evidence>
<dbReference type="CDD" id="cd03483">
    <property type="entry name" value="MutL_Trans_MLH1"/>
    <property type="match status" value="1"/>
</dbReference>
<dbReference type="Pfam" id="PF01119">
    <property type="entry name" value="DNA_mis_repair"/>
    <property type="match status" value="1"/>
</dbReference>
<dbReference type="GO" id="GO:0016887">
    <property type="term" value="F:ATP hydrolysis activity"/>
    <property type="evidence" value="ECO:0007669"/>
    <property type="project" value="InterPro"/>
</dbReference>
<evidence type="ECO:0000259" key="7">
    <source>
        <dbReference type="SMART" id="SM01340"/>
    </source>
</evidence>
<dbReference type="InterPro" id="IPR020568">
    <property type="entry name" value="Ribosomal_Su5_D2-typ_SF"/>
</dbReference>
<feature type="region of interest" description="Disordered" evidence="6">
    <location>
        <begin position="843"/>
        <end position="876"/>
    </location>
</feature>
<dbReference type="InterPro" id="IPR013507">
    <property type="entry name" value="DNA_mismatch_S5_2-like"/>
</dbReference>
<dbReference type="PANTHER" id="PTHR10073">
    <property type="entry name" value="DNA MISMATCH REPAIR PROTEIN MLH, PMS, MUTL"/>
    <property type="match status" value="1"/>
</dbReference>
<dbReference type="GO" id="GO:0140664">
    <property type="term" value="F:ATP-dependent DNA damage sensor activity"/>
    <property type="evidence" value="ECO:0007669"/>
    <property type="project" value="InterPro"/>
</dbReference>
<dbReference type="GO" id="GO:0030983">
    <property type="term" value="F:mismatched DNA binding"/>
    <property type="evidence" value="ECO:0007669"/>
    <property type="project" value="InterPro"/>
</dbReference>
<dbReference type="FunFam" id="3.30.230.10:FF:000014">
    <property type="entry name" value="DNA mismatch repair protein Mlh1"/>
    <property type="match status" value="1"/>
</dbReference>
<name>A0A553I9D4_9PEZI</name>
<dbReference type="GO" id="GO:0032389">
    <property type="term" value="C:MutLalpha complex"/>
    <property type="evidence" value="ECO:0007669"/>
    <property type="project" value="TreeGrafter"/>
</dbReference>
<dbReference type="EMBL" id="VFLP01000008">
    <property type="protein sequence ID" value="TRX96813.1"/>
    <property type="molecule type" value="Genomic_DNA"/>
</dbReference>
<gene>
    <name evidence="8" type="ORF">FHL15_002119</name>
</gene>
<dbReference type="GO" id="GO:0061982">
    <property type="term" value="P:meiosis I cell cycle process"/>
    <property type="evidence" value="ECO:0007669"/>
    <property type="project" value="UniProtKB-ARBA"/>
</dbReference>
<keyword evidence="4" id="KW-0234">DNA repair</keyword>
<evidence type="ECO:0000256" key="4">
    <source>
        <dbReference type="ARBA" id="ARBA00023204"/>
    </source>
</evidence>
<dbReference type="AlphaFoldDB" id="A0A553I9D4"/>
<feature type="compositionally biased region" description="Low complexity" evidence="6">
    <location>
        <begin position="395"/>
        <end position="406"/>
    </location>
</feature>
<dbReference type="InterPro" id="IPR002099">
    <property type="entry name" value="MutL/Mlh/PMS"/>
</dbReference>
<dbReference type="SUPFAM" id="SSF54211">
    <property type="entry name" value="Ribosomal protein S5 domain 2-like"/>
    <property type="match status" value="1"/>
</dbReference>
<evidence type="ECO:0000256" key="5">
    <source>
        <dbReference type="ARBA" id="ARBA00023242"/>
    </source>
</evidence>
<dbReference type="Pfam" id="PF16413">
    <property type="entry name" value="Mlh1_C"/>
    <property type="match status" value="1"/>
</dbReference>
<evidence type="ECO:0000313" key="8">
    <source>
        <dbReference type="EMBL" id="TRX96813.1"/>
    </source>
</evidence>
<dbReference type="CDD" id="cd16926">
    <property type="entry name" value="HATPase_MutL-MLH-PMS-like"/>
    <property type="match status" value="1"/>
</dbReference>
<dbReference type="Gene3D" id="3.30.230.10">
    <property type="match status" value="1"/>
</dbReference>
<evidence type="ECO:0000256" key="2">
    <source>
        <dbReference type="ARBA" id="ARBA00006082"/>
    </source>
</evidence>
<dbReference type="PROSITE" id="PS00058">
    <property type="entry name" value="DNA_MISMATCH_REPAIR_1"/>
    <property type="match status" value="1"/>
</dbReference>
<dbReference type="InterPro" id="IPR032189">
    <property type="entry name" value="Mlh1_C"/>
</dbReference>
<feature type="compositionally biased region" description="Low complexity" evidence="6">
    <location>
        <begin position="433"/>
        <end position="447"/>
    </location>
</feature>
<dbReference type="InterPro" id="IPR038973">
    <property type="entry name" value="MutL/Mlh/Pms-like"/>
</dbReference>
<keyword evidence="5" id="KW-0539">Nucleus</keyword>
<dbReference type="Proteomes" id="UP000319160">
    <property type="component" value="Unassembled WGS sequence"/>
</dbReference>
<dbReference type="PANTHER" id="PTHR10073:SF12">
    <property type="entry name" value="DNA MISMATCH REPAIR PROTEIN MLH1"/>
    <property type="match status" value="1"/>
</dbReference>
<dbReference type="InterPro" id="IPR036890">
    <property type="entry name" value="HATPase_C_sf"/>
</dbReference>
<comment type="similarity">
    <text evidence="2">Belongs to the DNA mismatch repair MutL/HexB family.</text>
</comment>
<comment type="subcellular location">
    <subcellularLocation>
        <location evidence="1">Nucleus</location>
    </subcellularLocation>
</comment>
<dbReference type="InterPro" id="IPR014762">
    <property type="entry name" value="DNA_mismatch_repair_CS"/>
</dbReference>
<dbReference type="STRING" id="2512241.A0A553I9D4"/>
<accession>A0A553I9D4</accession>
<evidence type="ECO:0000256" key="1">
    <source>
        <dbReference type="ARBA" id="ARBA00004123"/>
    </source>
</evidence>